<organism evidence="8 9">
    <name type="scientific">Kluyveromyces marxianus</name>
    <name type="common">Yeast</name>
    <name type="synonym">Candida kefyr</name>
    <dbReference type="NCBI Taxonomy" id="4911"/>
    <lineage>
        <taxon>Eukaryota</taxon>
        <taxon>Fungi</taxon>
        <taxon>Dikarya</taxon>
        <taxon>Ascomycota</taxon>
        <taxon>Saccharomycotina</taxon>
        <taxon>Saccharomycetes</taxon>
        <taxon>Saccharomycetales</taxon>
        <taxon>Saccharomycetaceae</taxon>
        <taxon>Kluyveromyces</taxon>
    </lineage>
</organism>
<dbReference type="Proteomes" id="UP000422736">
    <property type="component" value="Chromosome 5"/>
</dbReference>
<dbReference type="InterPro" id="IPR036938">
    <property type="entry name" value="PAP2/HPO_sf"/>
</dbReference>
<feature type="transmembrane region" description="Helical" evidence="6">
    <location>
        <begin position="25"/>
        <end position="47"/>
    </location>
</feature>
<evidence type="ECO:0000256" key="6">
    <source>
        <dbReference type="SAM" id="Phobius"/>
    </source>
</evidence>
<evidence type="ECO:0000313" key="9">
    <source>
        <dbReference type="Proteomes" id="UP000422736"/>
    </source>
</evidence>
<evidence type="ECO:0000256" key="4">
    <source>
        <dbReference type="ARBA" id="ARBA00022989"/>
    </source>
</evidence>
<feature type="transmembrane region" description="Helical" evidence="6">
    <location>
        <begin position="247"/>
        <end position="266"/>
    </location>
</feature>
<accession>A0ABX6F1B9</accession>
<dbReference type="PANTHER" id="PTHR10165:SF192">
    <property type="entry name" value="PHOSPHATIDIC ACID PHOSPHATASE TYPE 2_HALOPEROXIDASE DOMAIN-CONTAINING PROTEIN"/>
    <property type="match status" value="1"/>
</dbReference>
<evidence type="ECO:0000256" key="2">
    <source>
        <dbReference type="ARBA" id="ARBA00008816"/>
    </source>
</evidence>
<gene>
    <name evidence="8" type="primary">dpp1</name>
    <name evidence="8" type="ORF">FIM1_3676</name>
</gene>
<reference evidence="8 9" key="1">
    <citation type="submission" date="2016-03" db="EMBL/GenBank/DDBJ databases">
        <title>How can Kluyveromyces marxianus grow so fast - potential evolutionary course in Saccharomyces Complex revealed by comparative genomics.</title>
        <authorList>
            <person name="Mo W."/>
            <person name="Lu W."/>
            <person name="Yang X."/>
            <person name="Qi J."/>
            <person name="Lv H."/>
        </authorList>
    </citation>
    <scope>NUCLEOTIDE SEQUENCE [LARGE SCALE GENOMIC DNA]</scope>
    <source>
        <strain evidence="8 9">FIM1</strain>
    </source>
</reference>
<evidence type="ECO:0000259" key="7">
    <source>
        <dbReference type="SMART" id="SM00014"/>
    </source>
</evidence>
<dbReference type="EMBL" id="CP015058">
    <property type="protein sequence ID" value="QGN16949.1"/>
    <property type="molecule type" value="Genomic_DNA"/>
</dbReference>
<dbReference type="InterPro" id="IPR043216">
    <property type="entry name" value="PAP-like"/>
</dbReference>
<evidence type="ECO:0000313" key="8">
    <source>
        <dbReference type="EMBL" id="QGN16949.1"/>
    </source>
</evidence>
<keyword evidence="4 6" id="KW-1133">Transmembrane helix</keyword>
<dbReference type="PANTHER" id="PTHR10165">
    <property type="entry name" value="LIPID PHOSPHATE PHOSPHATASE"/>
    <property type="match status" value="1"/>
</dbReference>
<evidence type="ECO:0000256" key="5">
    <source>
        <dbReference type="ARBA" id="ARBA00023136"/>
    </source>
</evidence>
<comment type="similarity">
    <text evidence="2">Belongs to the PA-phosphatase related phosphoesterase family.</text>
</comment>
<evidence type="ECO:0000256" key="1">
    <source>
        <dbReference type="ARBA" id="ARBA00004141"/>
    </source>
</evidence>
<name>A0ABX6F1B9_KLUMA</name>
<feature type="transmembrane region" description="Helical" evidence="6">
    <location>
        <begin position="83"/>
        <end position="103"/>
    </location>
</feature>
<keyword evidence="9" id="KW-1185">Reference proteome</keyword>
<feature type="transmembrane region" description="Helical" evidence="6">
    <location>
        <begin position="221"/>
        <end position="241"/>
    </location>
</feature>
<comment type="subcellular location">
    <subcellularLocation>
        <location evidence="1">Membrane</location>
        <topology evidence="1">Multi-pass membrane protein</topology>
    </subcellularLocation>
</comment>
<feature type="domain" description="Phosphatidic acid phosphatase type 2/haloperoxidase" evidence="7">
    <location>
        <begin position="119"/>
        <end position="266"/>
    </location>
</feature>
<dbReference type="InterPro" id="IPR000326">
    <property type="entry name" value="PAP2/HPO"/>
</dbReference>
<dbReference type="Pfam" id="PF01569">
    <property type="entry name" value="PAP2"/>
    <property type="match status" value="1"/>
</dbReference>
<protein>
    <submittedName>
        <fullName evidence="8">Diacylglycerol pyrophosphate phosphatase 1</fullName>
    </submittedName>
</protein>
<keyword evidence="5 6" id="KW-0472">Membrane</keyword>
<dbReference type="Gene3D" id="1.20.144.10">
    <property type="entry name" value="Phosphatidic acid phosphatase type 2/haloperoxidase"/>
    <property type="match status" value="1"/>
</dbReference>
<dbReference type="SUPFAM" id="SSF48317">
    <property type="entry name" value="Acid phosphatase/Vanadium-dependent haloperoxidase"/>
    <property type="match status" value="1"/>
</dbReference>
<sequence>MTLSRFLPKIGLDRDVFMNLRGKSVSLLTVGFYSMEWVLYFAIFIFAQMFRRLVHPRFSDFSLMDSQISHVTYNQRQLLFPRLFILLTTGGLTTLTAGALNAFSPTYTMSRRWWNSHSSFLTILGTNAMQSVIVAILKNVTGKPRPDLVSRCQPSLQNVGQLQFNIDISSCTTTDLRALSDGFRSFPSGTSATAFSNLALLTFFILSRLNIYQYPTTSNSLSLSVVGFPLVLASVISLSTLADNRHFLSDSIFGALVGIGSAMLVYRQYFPAIWRSPQSLVMPNGKVAEEDLSLAYEPKRFFSDQSAKWKVDPIESKSEEAVSGTISANNLTRRSFPTRSQVTV</sequence>
<evidence type="ECO:0000256" key="3">
    <source>
        <dbReference type="ARBA" id="ARBA00022692"/>
    </source>
</evidence>
<feature type="transmembrane region" description="Helical" evidence="6">
    <location>
        <begin position="189"/>
        <end position="209"/>
    </location>
</feature>
<keyword evidence="3 6" id="KW-0812">Transmembrane</keyword>
<proteinExistence type="inferred from homology"/>
<dbReference type="SMART" id="SM00014">
    <property type="entry name" value="acidPPc"/>
    <property type="match status" value="1"/>
</dbReference>
<dbReference type="CDD" id="cd03390">
    <property type="entry name" value="PAP2_containing_1_like"/>
    <property type="match status" value="1"/>
</dbReference>